<feature type="domain" description="Major facilitator superfamily (MFS) profile" evidence="9">
    <location>
        <begin position="31"/>
        <end position="342"/>
    </location>
</feature>
<organism evidence="10 11">
    <name type="scientific">Monoraphidium neglectum</name>
    <dbReference type="NCBI Taxonomy" id="145388"/>
    <lineage>
        <taxon>Eukaryota</taxon>
        <taxon>Viridiplantae</taxon>
        <taxon>Chlorophyta</taxon>
        <taxon>core chlorophytes</taxon>
        <taxon>Chlorophyceae</taxon>
        <taxon>CS clade</taxon>
        <taxon>Sphaeropleales</taxon>
        <taxon>Selenastraceae</taxon>
        <taxon>Monoraphidium</taxon>
    </lineage>
</organism>
<feature type="transmembrane region" description="Helical" evidence="8">
    <location>
        <begin position="276"/>
        <end position="297"/>
    </location>
</feature>
<dbReference type="PANTHER" id="PTHR11662:SF282">
    <property type="entry name" value="ANION TRANSPORTER 5-RELATED"/>
    <property type="match status" value="1"/>
</dbReference>
<dbReference type="InterPro" id="IPR050382">
    <property type="entry name" value="MFS_Na/Anion_cotransporter"/>
</dbReference>
<dbReference type="Gene3D" id="1.20.1250.20">
    <property type="entry name" value="MFS general substrate transporter like domains"/>
    <property type="match status" value="2"/>
</dbReference>
<dbReference type="GO" id="GO:0015293">
    <property type="term" value="F:symporter activity"/>
    <property type="evidence" value="ECO:0007669"/>
    <property type="project" value="UniProtKB-KW"/>
</dbReference>
<evidence type="ECO:0000256" key="7">
    <source>
        <dbReference type="ARBA" id="ARBA00024362"/>
    </source>
</evidence>
<evidence type="ECO:0000313" key="10">
    <source>
        <dbReference type="EMBL" id="KIY99056.1"/>
    </source>
</evidence>
<dbReference type="KEGG" id="mng:MNEG_8907"/>
<feature type="transmembrane region" description="Helical" evidence="8">
    <location>
        <begin position="253"/>
        <end position="270"/>
    </location>
</feature>
<keyword evidence="4" id="KW-0769">Symport</keyword>
<dbReference type="Pfam" id="PF07690">
    <property type="entry name" value="MFS_1"/>
    <property type="match status" value="1"/>
</dbReference>
<keyword evidence="6 8" id="KW-0472">Membrane</keyword>
<dbReference type="OrthoDB" id="2985014at2759"/>
<reference evidence="10 11" key="1">
    <citation type="journal article" date="2013" name="BMC Genomics">
        <title>Reconstruction of the lipid metabolism for the microalga Monoraphidium neglectum from its genome sequence reveals characteristics suitable for biofuel production.</title>
        <authorList>
            <person name="Bogen C."/>
            <person name="Al-Dilaimi A."/>
            <person name="Albersmeier A."/>
            <person name="Wichmann J."/>
            <person name="Grundmann M."/>
            <person name="Rupp O."/>
            <person name="Lauersen K.J."/>
            <person name="Blifernez-Klassen O."/>
            <person name="Kalinowski J."/>
            <person name="Goesmann A."/>
            <person name="Mussgnug J.H."/>
            <person name="Kruse O."/>
        </authorList>
    </citation>
    <scope>NUCLEOTIDE SEQUENCE [LARGE SCALE GENOMIC DNA]</scope>
    <source>
        <strain evidence="10 11">SAG 48.87</strain>
    </source>
</reference>
<accession>A0A0D2ME98</accession>
<dbReference type="GeneID" id="25741782"/>
<keyword evidence="3 8" id="KW-0812">Transmembrane</keyword>
<feature type="transmembrane region" description="Helical" evidence="8">
    <location>
        <begin position="26"/>
        <end position="44"/>
    </location>
</feature>
<keyword evidence="5 8" id="KW-1133">Transmembrane helix</keyword>
<comment type="subcellular location">
    <subcellularLocation>
        <location evidence="1">Membrane</location>
        <topology evidence="1">Multi-pass membrane protein</topology>
    </subcellularLocation>
</comment>
<gene>
    <name evidence="10" type="ORF">MNEG_8907</name>
</gene>
<dbReference type="PROSITE" id="PS50850">
    <property type="entry name" value="MFS"/>
    <property type="match status" value="1"/>
</dbReference>
<dbReference type="InterPro" id="IPR020846">
    <property type="entry name" value="MFS_dom"/>
</dbReference>
<proteinExistence type="inferred from homology"/>
<evidence type="ECO:0000256" key="4">
    <source>
        <dbReference type="ARBA" id="ARBA00022847"/>
    </source>
</evidence>
<dbReference type="PANTHER" id="PTHR11662">
    <property type="entry name" value="SOLUTE CARRIER FAMILY 17"/>
    <property type="match status" value="1"/>
</dbReference>
<dbReference type="FunFam" id="1.20.1250.20:FF:000003">
    <property type="entry name" value="Solute carrier family 17 member 3"/>
    <property type="match status" value="1"/>
</dbReference>
<evidence type="ECO:0000256" key="5">
    <source>
        <dbReference type="ARBA" id="ARBA00022989"/>
    </source>
</evidence>
<dbReference type="RefSeq" id="XP_013898076.1">
    <property type="nucleotide sequence ID" value="XM_014042622.1"/>
</dbReference>
<evidence type="ECO:0000256" key="3">
    <source>
        <dbReference type="ARBA" id="ARBA00022692"/>
    </source>
</evidence>
<dbReference type="SUPFAM" id="SSF103473">
    <property type="entry name" value="MFS general substrate transporter"/>
    <property type="match status" value="1"/>
</dbReference>
<dbReference type="EMBL" id="KK101972">
    <property type="protein sequence ID" value="KIY99056.1"/>
    <property type="molecule type" value="Genomic_DNA"/>
</dbReference>
<keyword evidence="2" id="KW-0813">Transport</keyword>
<feature type="transmembrane region" description="Helical" evidence="8">
    <location>
        <begin position="96"/>
        <end position="118"/>
    </location>
</feature>
<feature type="transmembrane region" description="Helical" evidence="8">
    <location>
        <begin position="178"/>
        <end position="200"/>
    </location>
</feature>
<name>A0A0D2ME98_9CHLO</name>
<evidence type="ECO:0000256" key="6">
    <source>
        <dbReference type="ARBA" id="ARBA00023136"/>
    </source>
</evidence>
<dbReference type="InterPro" id="IPR011701">
    <property type="entry name" value="MFS"/>
</dbReference>
<comment type="similarity">
    <text evidence="7">Belongs to the major facilitator superfamily. Sodium/anion cotransporter (TC 2.A.1.14) family.</text>
</comment>
<evidence type="ECO:0000313" key="11">
    <source>
        <dbReference type="Proteomes" id="UP000054498"/>
    </source>
</evidence>
<protein>
    <recommendedName>
        <fullName evidence="9">Major facilitator superfamily (MFS) profile domain-containing protein</fullName>
    </recommendedName>
</protein>
<sequence length="342" mass="35897">MGARPLSSAHASGAGQRPWSVFRRLAPRYQIVVACFLATFVAYVERVGFSIAFTEIAKSAGAGEALKGAVLSAFYWGYGVSQIPGGWAAQIYGGRIMLVISFALWSIASVLTPGSLAGGTRGVVAARVCVGVAQGLLIPAVHTVLSQPSPPAPARPTSVARKGRTAPTPWRRMLRSPAVWAIVANNFAFHYAFYVVMNWMPTYFSAVLKRDLSDLGPIKALPYLAMFLTSNAGGWAGDWLINRRGLSVATARKAVNTAGMLASAAALVVMPSAQGVWGGVLLSTATLGALGFSRGGFSVNHMDIAPKYAGIVMGLSNTAGAWQGQEASNAAGSCEFLRKTKL</sequence>
<dbReference type="AlphaFoldDB" id="A0A0D2ME98"/>
<evidence type="ECO:0000259" key="9">
    <source>
        <dbReference type="PROSITE" id="PS50850"/>
    </source>
</evidence>
<dbReference type="Proteomes" id="UP000054498">
    <property type="component" value="Unassembled WGS sequence"/>
</dbReference>
<dbReference type="GO" id="GO:0016020">
    <property type="term" value="C:membrane"/>
    <property type="evidence" value="ECO:0007669"/>
    <property type="project" value="UniProtKB-SubCell"/>
</dbReference>
<feature type="transmembrane region" description="Helical" evidence="8">
    <location>
        <begin position="220"/>
        <end position="241"/>
    </location>
</feature>
<dbReference type="InterPro" id="IPR036259">
    <property type="entry name" value="MFS_trans_sf"/>
</dbReference>
<evidence type="ECO:0000256" key="8">
    <source>
        <dbReference type="SAM" id="Phobius"/>
    </source>
</evidence>
<keyword evidence="11" id="KW-1185">Reference proteome</keyword>
<evidence type="ECO:0000256" key="1">
    <source>
        <dbReference type="ARBA" id="ARBA00004141"/>
    </source>
</evidence>
<evidence type="ECO:0000256" key="2">
    <source>
        <dbReference type="ARBA" id="ARBA00022448"/>
    </source>
</evidence>